<reference evidence="2 4" key="2">
    <citation type="submission" date="2018-06" db="EMBL/GenBank/DDBJ databases">
        <title>Genomic Encyclopedia of Type Strains, Phase III (KMG-III): the genomes of soil and plant-associated and newly described type strains.</title>
        <authorList>
            <person name="Whitman W."/>
        </authorList>
    </citation>
    <scope>NUCLEOTIDE SEQUENCE [LARGE SCALE GENOMIC DNA]</scope>
    <source>
        <strain evidence="2 4">CGMCC 1.15366</strain>
    </source>
</reference>
<dbReference type="InterPro" id="IPR002509">
    <property type="entry name" value="NODB_dom"/>
</dbReference>
<proteinExistence type="predicted"/>
<evidence type="ECO:0000259" key="1">
    <source>
        <dbReference type="PROSITE" id="PS51677"/>
    </source>
</evidence>
<dbReference type="GO" id="GO:0005975">
    <property type="term" value="P:carbohydrate metabolic process"/>
    <property type="evidence" value="ECO:0007669"/>
    <property type="project" value="InterPro"/>
</dbReference>
<feature type="domain" description="NodB homology" evidence="1">
    <location>
        <begin position="18"/>
        <end position="201"/>
    </location>
</feature>
<dbReference type="Pfam" id="PF01522">
    <property type="entry name" value="Polysacc_deac_1"/>
    <property type="match status" value="1"/>
</dbReference>
<dbReference type="SUPFAM" id="SSF88713">
    <property type="entry name" value="Glycoside hydrolase/deacetylase"/>
    <property type="match status" value="1"/>
</dbReference>
<dbReference type="Gene3D" id="3.20.20.370">
    <property type="entry name" value="Glycoside hydrolase/deacetylase"/>
    <property type="match status" value="1"/>
</dbReference>
<evidence type="ECO:0000313" key="5">
    <source>
        <dbReference type="Proteomes" id="UP000287865"/>
    </source>
</evidence>
<name>A0A327WMS1_9GAMM</name>
<evidence type="ECO:0000313" key="4">
    <source>
        <dbReference type="Proteomes" id="UP000249203"/>
    </source>
</evidence>
<dbReference type="PROSITE" id="PS51677">
    <property type="entry name" value="NODB"/>
    <property type="match status" value="1"/>
</dbReference>
<accession>A0A327WMS1</accession>
<dbReference type="InterPro" id="IPR050248">
    <property type="entry name" value="Polysacc_deacetylase_ArnD"/>
</dbReference>
<organism evidence="2 4">
    <name type="scientific">Aliidiomarina maris</name>
    <dbReference type="NCBI Taxonomy" id="531312"/>
    <lineage>
        <taxon>Bacteria</taxon>
        <taxon>Pseudomonadati</taxon>
        <taxon>Pseudomonadota</taxon>
        <taxon>Gammaproteobacteria</taxon>
        <taxon>Alteromonadales</taxon>
        <taxon>Idiomarinaceae</taxon>
        <taxon>Aliidiomarina</taxon>
    </lineage>
</organism>
<dbReference type="GO" id="GO:0016810">
    <property type="term" value="F:hydrolase activity, acting on carbon-nitrogen (but not peptide) bonds"/>
    <property type="evidence" value="ECO:0007669"/>
    <property type="project" value="InterPro"/>
</dbReference>
<dbReference type="PANTHER" id="PTHR10587:SF137">
    <property type="entry name" value="4-DEOXY-4-FORMAMIDO-L-ARABINOSE-PHOSPHOUNDECAPRENOL DEFORMYLASE ARND-RELATED"/>
    <property type="match status" value="1"/>
</dbReference>
<dbReference type="Proteomes" id="UP000249203">
    <property type="component" value="Unassembled WGS sequence"/>
</dbReference>
<comment type="caution">
    <text evidence="2">The sequence shown here is derived from an EMBL/GenBank/DDBJ whole genome shotgun (WGS) entry which is preliminary data.</text>
</comment>
<dbReference type="OrthoDB" id="9784220at2"/>
<evidence type="ECO:0000313" key="2">
    <source>
        <dbReference type="EMBL" id="RAJ93293.1"/>
    </source>
</evidence>
<dbReference type="Proteomes" id="UP000287865">
    <property type="component" value="Unassembled WGS sequence"/>
</dbReference>
<reference evidence="3 5" key="1">
    <citation type="journal article" date="2018" name="Front. Microbiol.">
        <title>Genome-Based Analysis Reveals the Taxonomy and Diversity of the Family Idiomarinaceae.</title>
        <authorList>
            <person name="Liu Y."/>
            <person name="Lai Q."/>
            <person name="Shao Z."/>
        </authorList>
    </citation>
    <scope>NUCLEOTIDE SEQUENCE [LARGE SCALE GENOMIC DNA]</scope>
    <source>
        <strain evidence="3 5">CF12-14</strain>
    </source>
</reference>
<dbReference type="AlphaFoldDB" id="A0A327WMS1"/>
<dbReference type="CDD" id="cd10917">
    <property type="entry name" value="CE4_NodB_like_6s_7s"/>
    <property type="match status" value="1"/>
</dbReference>
<gene>
    <name evidence="2" type="ORF">B0I24_12020</name>
    <name evidence="3" type="ORF">CWE07_13700</name>
</gene>
<dbReference type="EMBL" id="QLMD01000020">
    <property type="protein sequence ID" value="RAJ93293.1"/>
    <property type="molecule type" value="Genomic_DNA"/>
</dbReference>
<dbReference type="InterPro" id="IPR011330">
    <property type="entry name" value="Glyco_hydro/deAcase_b/a-brl"/>
</dbReference>
<sequence length="215" mass="23944">MWPNGLLNIISRGQRSEPYAYLTFDDGPDPEFTPAVLDLLAKHHIQASFFVLGEACVAHPALVRRIADAGHDIGIHSYSHAHPWRLSQADVREEIRRCYHTLADTTGNATQLFRPAYGRIRPAALAQAKALGMHTVLWNRSVIDWGRWGTVEAIQRRLTATKPGDIVLMHDARPEANRPAASFTALQNFLTSERAAHCQFQGLSCLIAKHPAAKR</sequence>
<dbReference type="RefSeq" id="WP_111570486.1">
    <property type="nucleotide sequence ID" value="NZ_PIPK01000019.1"/>
</dbReference>
<dbReference type="PANTHER" id="PTHR10587">
    <property type="entry name" value="GLYCOSYL TRANSFERASE-RELATED"/>
    <property type="match status" value="1"/>
</dbReference>
<dbReference type="EMBL" id="PIPK01000019">
    <property type="protein sequence ID" value="RUO18549.1"/>
    <property type="molecule type" value="Genomic_DNA"/>
</dbReference>
<protein>
    <submittedName>
        <fullName evidence="2">Peptidoglycan/xylan/chitin deacetylase (PgdA/CDA1 family)</fullName>
    </submittedName>
</protein>
<evidence type="ECO:0000313" key="3">
    <source>
        <dbReference type="EMBL" id="RUO18549.1"/>
    </source>
</evidence>
<keyword evidence="5" id="KW-1185">Reference proteome</keyword>